<gene>
    <name evidence="1" type="ORF">CGS49_12195</name>
</gene>
<protein>
    <submittedName>
        <fullName evidence="1">4-hydroxy-tetrahydrodipicolinate synthase</fullName>
    </submittedName>
</protein>
<accession>A0ACC9CY90</accession>
<evidence type="ECO:0000313" key="1">
    <source>
        <dbReference type="EMBL" id="PDX60727.1"/>
    </source>
</evidence>
<name>A0ACC9CY90_9FIRM</name>
<keyword evidence="2" id="KW-1185">Reference proteome</keyword>
<organism evidence="1 2">
    <name type="scientific">Faecalibacterium langellae</name>
    <dbReference type="NCBI Taxonomy" id="3435293"/>
    <lineage>
        <taxon>Bacteria</taxon>
        <taxon>Bacillati</taxon>
        <taxon>Bacillota</taxon>
        <taxon>Clostridia</taxon>
        <taxon>Eubacteriales</taxon>
        <taxon>Oscillospiraceae</taxon>
        <taxon>Faecalibacterium</taxon>
    </lineage>
</organism>
<comment type="caution">
    <text evidence="1">The sequence shown here is derived from an EMBL/GenBank/DDBJ whole genome shotgun (WGS) entry which is preliminary data.</text>
</comment>
<reference evidence="1 2" key="1">
    <citation type="journal article" date="2017" name="Front. Microbiol.">
        <title>New Insights into the Diversity of the Genus Faecalibacterium.</title>
        <authorList>
            <person name="Benevides L."/>
            <person name="Burman S."/>
            <person name="Martin R."/>
            <person name="Robert V."/>
            <person name="Thomas M."/>
            <person name="Miquel S."/>
            <person name="Chain F."/>
            <person name="Sokol H."/>
            <person name="Bermudez-Humaran L.G."/>
            <person name="Morrison M."/>
            <person name="Langella P."/>
            <person name="Azevedo V.A."/>
            <person name="Chatel J.M."/>
            <person name="Soares S."/>
        </authorList>
    </citation>
    <scope>NUCLEOTIDE SEQUENCE [LARGE SCALE GENOMIC DNA]</scope>
    <source>
        <strain evidence="2">CNCM I-4541</strain>
    </source>
</reference>
<dbReference type="Proteomes" id="UP000220959">
    <property type="component" value="Unassembled WGS sequence"/>
</dbReference>
<dbReference type="EMBL" id="NMTR01000021">
    <property type="protein sequence ID" value="PDX60727.1"/>
    <property type="molecule type" value="Genomic_DNA"/>
</dbReference>
<evidence type="ECO:0000313" key="2">
    <source>
        <dbReference type="Proteomes" id="UP000220959"/>
    </source>
</evidence>
<proteinExistence type="predicted"/>
<sequence>MKNPVFTGAGVAIITPMYEDGSINFDELGRIIEDQIAHHTDAIVICGTTGECSTMTDEEQLAAIKYTVDVVNHRVPVIAGAGSNDTDHGCALAAKSAECGADALLMVTPYYNKTTQAGLVAHFTAMAEAGGIPVIVYNVPSRTGLNIAPETALELSKHPLINGIKEASGNISQVAKIAQLCGDELNIYSGNDDQVVPLLALGGKGVISVVSNVKPQLVHDCCQAFFDGDTAKARDLQLEMLPLADALFCEVNPIPVKYAMNVLGWEAGECRLPLVEPSDAHKEQIEKTLQAAGLIQE</sequence>